<evidence type="ECO:0000313" key="1">
    <source>
        <dbReference type="EMBL" id="SDN56173.1"/>
    </source>
</evidence>
<accession>A0A1H0CED2</accession>
<proteinExistence type="predicted"/>
<dbReference type="AlphaFoldDB" id="A0A1H0CED2"/>
<gene>
    <name evidence="1" type="ORF">SAMN04487957_10110</name>
</gene>
<keyword evidence="2" id="KW-1185">Reference proteome</keyword>
<evidence type="ECO:0000313" key="2">
    <source>
        <dbReference type="Proteomes" id="UP000199075"/>
    </source>
</evidence>
<protein>
    <submittedName>
        <fullName evidence="1">Uncharacterized protein</fullName>
    </submittedName>
</protein>
<sequence>MIPLHDGVHTLARSMASAWRRGREERRWMHLEPEEREARLRDLGLARFDPSLFGERSDSATSQLPRMMAVFGVDPMTPLVVGNGVKRDLERVCSACPARSRCARVLDQGPTPEACAFCPNAMTLEALGHH</sequence>
<dbReference type="OrthoDB" id="7307423at2"/>
<dbReference type="STRING" id="419597.SAMN04487957_10110"/>
<reference evidence="2" key="1">
    <citation type="submission" date="2016-10" db="EMBL/GenBank/DDBJ databases">
        <authorList>
            <person name="Varghese N."/>
            <person name="Submissions S."/>
        </authorList>
    </citation>
    <scope>NUCLEOTIDE SEQUENCE [LARGE SCALE GENOMIC DNA]</scope>
    <source>
        <strain evidence="2">CGMCC 1.6444</strain>
    </source>
</reference>
<organism evidence="1 2">
    <name type="scientific">Halomonas shengliensis</name>
    <dbReference type="NCBI Taxonomy" id="419597"/>
    <lineage>
        <taxon>Bacteria</taxon>
        <taxon>Pseudomonadati</taxon>
        <taxon>Pseudomonadota</taxon>
        <taxon>Gammaproteobacteria</taxon>
        <taxon>Oceanospirillales</taxon>
        <taxon>Halomonadaceae</taxon>
        <taxon>Halomonas</taxon>
    </lineage>
</organism>
<dbReference type="RefSeq" id="WP_089676163.1">
    <property type="nucleotide sequence ID" value="NZ_FNIV01000001.1"/>
</dbReference>
<dbReference type="EMBL" id="FNIV01000001">
    <property type="protein sequence ID" value="SDN56173.1"/>
    <property type="molecule type" value="Genomic_DNA"/>
</dbReference>
<dbReference type="Proteomes" id="UP000199075">
    <property type="component" value="Unassembled WGS sequence"/>
</dbReference>
<name>A0A1H0CED2_9GAMM</name>